<accession>A0AAD8NAZ7</accession>
<dbReference type="Proteomes" id="UP001237642">
    <property type="component" value="Unassembled WGS sequence"/>
</dbReference>
<feature type="region of interest" description="Disordered" evidence="3">
    <location>
        <begin position="483"/>
        <end position="511"/>
    </location>
</feature>
<sequence>MSFSLDEEPSSSLYKLDGEPKTILRIREGNNAYKNFIEAFTTNFKDDEVPVSLKVHPGGPDGDTVTGHHAFLDTKLQGCFSKVDLSTVPLKSEVNRSVRRTPNQEESNKDSKDAFFHGKVKKDDTETVENWILLSRAPRLYNKTNKYVKENSTVDVKKAKLGTSYSKLIGKYDSSFADLVDEELSQAFHTKLKTRLEKDKKDVINKIIHAKKKLANAIKELEKMKEDDEEKEVDIEIRCGEELLNWLGHKYEAQTNLEEDKYANRKLRRKPEEGIINMQNKKMKQEDEENKFDEVKKEDKMIVEELDVENNKEKQKEIQSMEHLISQVSDKPETKSKQVNQLIKEFAKLQMKSFNAEKLIKELEIIVSQIRTEELPSIDSKVLSWVNEYQKGDEKSKLLKDEKQKIQADASVNVARARMNKLTLKKKALIDAFQHLTQNPFEDDELFAKHIINLIVMISESARFTSIMNHILKFYEKVTTEKDTTEMDTTEKATTEKDTTEKDTTEKNTTGQALSREMIAMMYRWTEASNILIRGYIFKGEKTMWKEKYGLDIEKELPFVRTLNGRTELQSFEE</sequence>
<dbReference type="InterPro" id="IPR036041">
    <property type="entry name" value="Ribosome-inact_prot_sf"/>
</dbReference>
<keyword evidence="1" id="KW-0652">Protein synthesis inhibitor</keyword>
<organism evidence="4 5">
    <name type="scientific">Heracleum sosnowskyi</name>
    <dbReference type="NCBI Taxonomy" id="360622"/>
    <lineage>
        <taxon>Eukaryota</taxon>
        <taxon>Viridiplantae</taxon>
        <taxon>Streptophyta</taxon>
        <taxon>Embryophyta</taxon>
        <taxon>Tracheophyta</taxon>
        <taxon>Spermatophyta</taxon>
        <taxon>Magnoliopsida</taxon>
        <taxon>eudicotyledons</taxon>
        <taxon>Gunneridae</taxon>
        <taxon>Pentapetalae</taxon>
        <taxon>asterids</taxon>
        <taxon>campanulids</taxon>
        <taxon>Apiales</taxon>
        <taxon>Apiaceae</taxon>
        <taxon>Apioideae</taxon>
        <taxon>apioid superclade</taxon>
        <taxon>Tordylieae</taxon>
        <taxon>Tordyliinae</taxon>
        <taxon>Heracleum</taxon>
    </lineage>
</organism>
<dbReference type="GO" id="GO:0006952">
    <property type="term" value="P:defense response"/>
    <property type="evidence" value="ECO:0007669"/>
    <property type="project" value="UniProtKB-KW"/>
</dbReference>
<dbReference type="GO" id="GO:0017148">
    <property type="term" value="P:negative regulation of translation"/>
    <property type="evidence" value="ECO:0007669"/>
    <property type="project" value="UniProtKB-KW"/>
</dbReference>
<evidence type="ECO:0000256" key="2">
    <source>
        <dbReference type="SAM" id="Coils"/>
    </source>
</evidence>
<evidence type="ECO:0000313" key="5">
    <source>
        <dbReference type="Proteomes" id="UP001237642"/>
    </source>
</evidence>
<feature type="compositionally biased region" description="Basic and acidic residues" evidence="3">
    <location>
        <begin position="483"/>
        <end position="506"/>
    </location>
</feature>
<dbReference type="GO" id="GO:0090729">
    <property type="term" value="F:toxin activity"/>
    <property type="evidence" value="ECO:0007669"/>
    <property type="project" value="UniProtKB-KW"/>
</dbReference>
<protein>
    <submittedName>
        <fullName evidence="4">Uncharacterized protein</fullName>
    </submittedName>
</protein>
<dbReference type="Gene3D" id="3.40.420.10">
    <property type="entry name" value="Ricin (A subunit), domain 1"/>
    <property type="match status" value="1"/>
</dbReference>
<feature type="compositionally biased region" description="Basic and acidic residues" evidence="3">
    <location>
        <begin position="102"/>
        <end position="116"/>
    </location>
</feature>
<dbReference type="EMBL" id="JAUIZM010000001">
    <property type="protein sequence ID" value="KAK1402512.1"/>
    <property type="molecule type" value="Genomic_DNA"/>
</dbReference>
<keyword evidence="2" id="KW-0175">Coiled coil</keyword>
<comment type="catalytic activity">
    <reaction evidence="1">
        <text>Endohydrolysis of the N-glycosidic bond at one specific adenosine on the 28S rRNA.</text>
        <dbReference type="EC" id="3.2.2.22"/>
    </reaction>
</comment>
<evidence type="ECO:0000256" key="3">
    <source>
        <dbReference type="SAM" id="MobiDB-lite"/>
    </source>
</evidence>
<keyword evidence="1" id="KW-0378">Hydrolase</keyword>
<comment type="caution">
    <text evidence="4">The sequence shown here is derived from an EMBL/GenBank/DDBJ whole genome shotgun (WGS) entry which is preliminary data.</text>
</comment>
<name>A0AAD8NAZ7_9APIA</name>
<reference evidence="4" key="1">
    <citation type="submission" date="2023-02" db="EMBL/GenBank/DDBJ databases">
        <title>Genome of toxic invasive species Heracleum sosnowskyi carries increased number of genes despite the absence of recent whole-genome duplications.</title>
        <authorList>
            <person name="Schelkunov M."/>
            <person name="Shtratnikova V."/>
            <person name="Makarenko M."/>
            <person name="Klepikova A."/>
            <person name="Omelchenko D."/>
            <person name="Novikova G."/>
            <person name="Obukhova E."/>
            <person name="Bogdanov V."/>
            <person name="Penin A."/>
            <person name="Logacheva M."/>
        </authorList>
    </citation>
    <scope>NUCLEOTIDE SEQUENCE</scope>
    <source>
        <strain evidence="4">Hsosn_3</strain>
        <tissue evidence="4">Leaf</tissue>
    </source>
</reference>
<evidence type="ECO:0000313" key="4">
    <source>
        <dbReference type="EMBL" id="KAK1402512.1"/>
    </source>
</evidence>
<evidence type="ECO:0000256" key="1">
    <source>
        <dbReference type="RuleBase" id="RU004915"/>
    </source>
</evidence>
<dbReference type="SUPFAM" id="SSF56371">
    <property type="entry name" value="Ribosome inactivating proteins (RIP)"/>
    <property type="match status" value="1"/>
</dbReference>
<dbReference type="AlphaFoldDB" id="A0AAD8NAZ7"/>
<keyword evidence="1" id="KW-0611">Plant defense</keyword>
<dbReference type="InterPro" id="IPR016138">
    <property type="entry name" value="Ribosome_inactivat_prot_sub1"/>
</dbReference>
<feature type="coiled-coil region" evidence="2">
    <location>
        <begin position="278"/>
        <end position="331"/>
    </location>
</feature>
<dbReference type="Pfam" id="PF00161">
    <property type="entry name" value="RIP"/>
    <property type="match status" value="1"/>
</dbReference>
<proteinExistence type="inferred from homology"/>
<feature type="region of interest" description="Disordered" evidence="3">
    <location>
        <begin position="94"/>
        <end position="116"/>
    </location>
</feature>
<dbReference type="GO" id="GO:0030598">
    <property type="term" value="F:rRNA N-glycosylase activity"/>
    <property type="evidence" value="ECO:0007669"/>
    <property type="project" value="UniProtKB-EC"/>
</dbReference>
<reference evidence="4" key="2">
    <citation type="submission" date="2023-05" db="EMBL/GenBank/DDBJ databases">
        <authorList>
            <person name="Schelkunov M.I."/>
        </authorList>
    </citation>
    <scope>NUCLEOTIDE SEQUENCE</scope>
    <source>
        <strain evidence="4">Hsosn_3</strain>
        <tissue evidence="4">Leaf</tissue>
    </source>
</reference>
<comment type="similarity">
    <text evidence="1">Belongs to the ribosome-inactivating protein family.</text>
</comment>
<keyword evidence="5" id="KW-1185">Reference proteome</keyword>
<dbReference type="InterPro" id="IPR001574">
    <property type="entry name" value="Ribosome_inactivat_prot"/>
</dbReference>
<keyword evidence="1" id="KW-0800">Toxin</keyword>
<gene>
    <name evidence="4" type="ORF">POM88_002117</name>
</gene>
<feature type="coiled-coil region" evidence="2">
    <location>
        <begin position="204"/>
        <end position="238"/>
    </location>
</feature>